<dbReference type="RefSeq" id="WP_025294011.1">
    <property type="nucleotide sequence ID" value="NZ_CP006644.1"/>
</dbReference>
<dbReference type="eggNOG" id="COG1287">
    <property type="taxonomic scope" value="Bacteria"/>
</dbReference>
<dbReference type="KEGG" id="ssan:NX02_21055"/>
<protein>
    <recommendedName>
        <fullName evidence="4">AcrB/AcrD/AcrF family protein</fullName>
    </recommendedName>
</protein>
<evidence type="ECO:0000256" key="1">
    <source>
        <dbReference type="SAM" id="Phobius"/>
    </source>
</evidence>
<reference evidence="2 3" key="1">
    <citation type="submission" date="2013-07" db="EMBL/GenBank/DDBJ databases">
        <title>Completed genome of Sphingomonas sanxanigenens NX02.</title>
        <authorList>
            <person name="Ma T."/>
            <person name="Huang H."/>
            <person name="Wu M."/>
            <person name="Li X."/>
            <person name="Li G."/>
        </authorList>
    </citation>
    <scope>NUCLEOTIDE SEQUENCE [LARGE SCALE GENOMIC DNA]</scope>
    <source>
        <strain evidence="2 3">NX02</strain>
    </source>
</reference>
<feature type="transmembrane region" description="Helical" evidence="1">
    <location>
        <begin position="371"/>
        <end position="391"/>
    </location>
</feature>
<evidence type="ECO:0000313" key="2">
    <source>
        <dbReference type="EMBL" id="AHE55852.1"/>
    </source>
</evidence>
<proteinExistence type="predicted"/>
<gene>
    <name evidence="2" type="ORF">NX02_21055</name>
</gene>
<feature type="transmembrane region" description="Helical" evidence="1">
    <location>
        <begin position="15"/>
        <end position="32"/>
    </location>
</feature>
<feature type="transmembrane region" description="Helical" evidence="1">
    <location>
        <begin position="424"/>
        <end position="448"/>
    </location>
</feature>
<evidence type="ECO:0000313" key="3">
    <source>
        <dbReference type="Proteomes" id="UP000018851"/>
    </source>
</evidence>
<feature type="transmembrane region" description="Helical" evidence="1">
    <location>
        <begin position="196"/>
        <end position="218"/>
    </location>
</feature>
<feature type="transmembrane region" description="Helical" evidence="1">
    <location>
        <begin position="230"/>
        <end position="248"/>
    </location>
</feature>
<dbReference type="STRING" id="1123269.NX02_21055"/>
<dbReference type="EMBL" id="CP006644">
    <property type="protein sequence ID" value="AHE55852.1"/>
    <property type="molecule type" value="Genomic_DNA"/>
</dbReference>
<keyword evidence="1" id="KW-1133">Transmembrane helix</keyword>
<feature type="transmembrane region" description="Helical" evidence="1">
    <location>
        <begin position="345"/>
        <end position="364"/>
    </location>
</feature>
<feature type="transmembrane region" description="Helical" evidence="1">
    <location>
        <begin position="139"/>
        <end position="158"/>
    </location>
</feature>
<dbReference type="PATRIC" id="fig|1123269.5.peg.4121"/>
<name>W0AH32_9SPHN</name>
<sequence>MIDKADAVMTWLGRHWRLGVLLVWAIAAIWMVNERWNSIHWLVLTDTDDNMRLVQVRAWLHGQGWYDLRQYKLNPPAGFDIHWSRLVDLPIAGLYLLFQPFVGAVWAERWAAGLAPLLPMGVAMAAAALTVRRLIDPRAFFLGAVLLLFGQSALLMYMPMRIDHHGWQLALLMVTVAGLCDPDRARGGATVGIGTALSMVIGLELFLYLAVAGATVALRWVWDGEERQRMQAYALTLAGGTAAGYLVFASEANRVARCDALTPVWLSTMLVAGALLFLLSRLRIQSRAGRLAVAVAAGGALAGAFALVWPTCLGRPEQVSPELERLWLANVREAKPLYSHPIRTILPVIALPAAGIIGTVWAAWRARGTPAFGTWLPMVVLTLFSSLMLLWQTRAGPSAQLLAIPGAAAIGWTFVPWTATHRSIAVRVLGTGAALLVLVLALTTPWIARNLPATVAPVSAYRKTVNRANARCPQLRSLAPIGRMPEATIMTFVDLGPRLIAVTHHKAIAGPYHRNGDAILDIHHAFDGTPENARATALRHGATLLLVCPNMSESTIYRSRSPKGFYARLSRDETFDWLEPVPLPADSPYRLWRIR</sequence>
<feature type="transmembrane region" description="Helical" evidence="1">
    <location>
        <begin position="291"/>
        <end position="309"/>
    </location>
</feature>
<accession>W0AH32</accession>
<dbReference type="HOGENOM" id="CLU_451183_0_0_5"/>
<dbReference type="Proteomes" id="UP000018851">
    <property type="component" value="Chromosome"/>
</dbReference>
<feature type="transmembrane region" description="Helical" evidence="1">
    <location>
        <begin position="113"/>
        <end position="132"/>
    </location>
</feature>
<dbReference type="AlphaFoldDB" id="W0AH32"/>
<organism evidence="2 3">
    <name type="scientific">Sphingomonas sanxanigenens DSM 19645 = NX02</name>
    <dbReference type="NCBI Taxonomy" id="1123269"/>
    <lineage>
        <taxon>Bacteria</taxon>
        <taxon>Pseudomonadati</taxon>
        <taxon>Pseudomonadota</taxon>
        <taxon>Alphaproteobacteria</taxon>
        <taxon>Sphingomonadales</taxon>
        <taxon>Sphingomonadaceae</taxon>
        <taxon>Sphingomonas</taxon>
    </lineage>
</organism>
<keyword evidence="1" id="KW-0812">Transmembrane</keyword>
<evidence type="ECO:0008006" key="4">
    <source>
        <dbReference type="Google" id="ProtNLM"/>
    </source>
</evidence>
<feature type="transmembrane region" description="Helical" evidence="1">
    <location>
        <begin position="397"/>
        <end position="417"/>
    </location>
</feature>
<feature type="transmembrane region" description="Helical" evidence="1">
    <location>
        <begin position="260"/>
        <end position="279"/>
    </location>
</feature>
<keyword evidence="3" id="KW-1185">Reference proteome</keyword>
<keyword evidence="1" id="KW-0472">Membrane</keyword>